<sequence>MRRALVAYDDLPHDPPAAAAAPKRRRRAHGYEGPHWDAPHTEADGSDAPGPATLAPWDAPPPPATPVADPYDTDDAIVASPVEADPTPFLAHGVDVPVGHRTLTADDVWDDSFLVDVWQAAEQEYRDFHAQRTAALDAGDSVWHALPRVGEPLPPCPVRDIEPPVPAPTSAWERAKAIVARTPNTIAGRSQDEALQNVAMAWYYAGYYTARYAASS</sequence>
<protein>
    <recommendedName>
        <fullName evidence="9">Survival motor neuron Tudor domain-containing protein</fullName>
    </recommendedName>
</protein>
<keyword evidence="8" id="KW-1185">Reference proteome</keyword>
<proteinExistence type="inferred from homology"/>
<dbReference type="InterPro" id="IPR040424">
    <property type="entry name" value="Smn1"/>
</dbReference>
<evidence type="ECO:0000313" key="8">
    <source>
        <dbReference type="Proteomes" id="UP000186303"/>
    </source>
</evidence>
<name>A0A1M8A5V6_MALS4</name>
<evidence type="ECO:0000256" key="1">
    <source>
        <dbReference type="ARBA" id="ARBA00004123"/>
    </source>
</evidence>
<keyword evidence="4" id="KW-0508">mRNA splicing</keyword>
<accession>A0A1M8A5V6</accession>
<dbReference type="AlphaFoldDB" id="A0A1M8A5V6"/>
<evidence type="ECO:0000256" key="4">
    <source>
        <dbReference type="ARBA" id="ARBA00023187"/>
    </source>
</evidence>
<evidence type="ECO:0000256" key="2">
    <source>
        <dbReference type="ARBA" id="ARBA00005371"/>
    </source>
</evidence>
<dbReference type="OrthoDB" id="197400at2759"/>
<dbReference type="GO" id="GO:0006397">
    <property type="term" value="P:mRNA processing"/>
    <property type="evidence" value="ECO:0007669"/>
    <property type="project" value="UniProtKB-KW"/>
</dbReference>
<feature type="region of interest" description="Disordered" evidence="6">
    <location>
        <begin position="1"/>
        <end position="73"/>
    </location>
</feature>
<evidence type="ECO:0000313" key="7">
    <source>
        <dbReference type="EMBL" id="SHO77825.1"/>
    </source>
</evidence>
<dbReference type="InterPro" id="IPR047313">
    <property type="entry name" value="SMN_C"/>
</dbReference>
<evidence type="ECO:0008006" key="9">
    <source>
        <dbReference type="Google" id="ProtNLM"/>
    </source>
</evidence>
<dbReference type="CDD" id="cd22852">
    <property type="entry name" value="SMN_C"/>
    <property type="match status" value="1"/>
</dbReference>
<dbReference type="Proteomes" id="UP000186303">
    <property type="component" value="Chromosome 3"/>
</dbReference>
<evidence type="ECO:0000256" key="5">
    <source>
        <dbReference type="ARBA" id="ARBA00023242"/>
    </source>
</evidence>
<dbReference type="GO" id="GO:0008380">
    <property type="term" value="P:RNA splicing"/>
    <property type="evidence" value="ECO:0007669"/>
    <property type="project" value="UniProtKB-KW"/>
</dbReference>
<evidence type="ECO:0000256" key="6">
    <source>
        <dbReference type="SAM" id="MobiDB-lite"/>
    </source>
</evidence>
<organism evidence="7 8">
    <name type="scientific">Malassezia sympodialis (strain ATCC 42132)</name>
    <name type="common">Atopic eczema-associated yeast</name>
    <dbReference type="NCBI Taxonomy" id="1230383"/>
    <lineage>
        <taxon>Eukaryota</taxon>
        <taxon>Fungi</taxon>
        <taxon>Dikarya</taxon>
        <taxon>Basidiomycota</taxon>
        <taxon>Ustilaginomycotina</taxon>
        <taxon>Malasseziomycetes</taxon>
        <taxon>Malasseziales</taxon>
        <taxon>Malasseziaceae</taxon>
        <taxon>Malassezia</taxon>
    </lineage>
</organism>
<dbReference type="PANTHER" id="PTHR39267">
    <property type="entry name" value="SURVIVAL MOTOR NEURON-LIKE PROTEIN 1"/>
    <property type="match status" value="1"/>
</dbReference>
<dbReference type="VEuPathDB" id="FungiDB:MSYG_2167"/>
<dbReference type="GO" id="GO:0005634">
    <property type="term" value="C:nucleus"/>
    <property type="evidence" value="ECO:0007669"/>
    <property type="project" value="UniProtKB-SubCell"/>
</dbReference>
<comment type="similarity">
    <text evidence="2">Belongs to the SMN family.</text>
</comment>
<comment type="subcellular location">
    <subcellularLocation>
        <location evidence="1">Nucleus</location>
    </subcellularLocation>
</comment>
<dbReference type="EMBL" id="LT671823">
    <property type="protein sequence ID" value="SHO77825.1"/>
    <property type="molecule type" value="Genomic_DNA"/>
</dbReference>
<keyword evidence="3" id="KW-0507">mRNA processing</keyword>
<keyword evidence="5" id="KW-0539">Nucleus</keyword>
<dbReference type="STRING" id="1230383.A0A1M8A5V6"/>
<dbReference type="PANTHER" id="PTHR39267:SF1">
    <property type="entry name" value="SURVIVAL MOTOR NEURON PROTEIN"/>
    <property type="match status" value="1"/>
</dbReference>
<feature type="compositionally biased region" description="Basic and acidic residues" evidence="6">
    <location>
        <begin position="29"/>
        <end position="43"/>
    </location>
</feature>
<gene>
    <name evidence="7" type="ORF">MSYG_2167</name>
</gene>
<reference evidence="8" key="1">
    <citation type="journal article" date="2017" name="Nucleic Acids Res.">
        <title>Proteogenomics produces comprehensive and highly accurate protein-coding gene annotation in a complete genome assembly of Malassezia sympodialis.</title>
        <authorList>
            <person name="Zhu Y."/>
            <person name="Engstroem P.G."/>
            <person name="Tellgren-Roth C."/>
            <person name="Baudo C.D."/>
            <person name="Kennell J.C."/>
            <person name="Sun S."/>
            <person name="Billmyre R.B."/>
            <person name="Schroeder M.S."/>
            <person name="Andersson A."/>
            <person name="Holm T."/>
            <person name="Sigurgeirsson B."/>
            <person name="Wu G."/>
            <person name="Sankaranarayanan S.R."/>
            <person name="Siddharthan R."/>
            <person name="Sanyal K."/>
            <person name="Lundeberg J."/>
            <person name="Nystedt B."/>
            <person name="Boekhout T."/>
            <person name="Dawson T.L. Jr."/>
            <person name="Heitman J."/>
            <person name="Scheynius A."/>
            <person name="Lehtioe J."/>
        </authorList>
    </citation>
    <scope>NUCLEOTIDE SEQUENCE [LARGE SCALE GENOMIC DNA]</scope>
    <source>
        <strain evidence="8">ATCC 42132</strain>
    </source>
</reference>
<evidence type="ECO:0000256" key="3">
    <source>
        <dbReference type="ARBA" id="ARBA00022664"/>
    </source>
</evidence>